<dbReference type="SUPFAM" id="SSF52540">
    <property type="entry name" value="P-loop containing nucleoside triphosphate hydrolases"/>
    <property type="match status" value="1"/>
</dbReference>
<proteinExistence type="predicted"/>
<name>A0AAE0IUI1_9PEZI</name>
<gene>
    <name evidence="2" type="ORF">B0H66DRAFT_510861</name>
</gene>
<dbReference type="AlphaFoldDB" id="A0AAE0IUI1"/>
<dbReference type="GO" id="GO:0005524">
    <property type="term" value="F:ATP binding"/>
    <property type="evidence" value="ECO:0007669"/>
    <property type="project" value="InterPro"/>
</dbReference>
<dbReference type="InterPro" id="IPR054289">
    <property type="entry name" value="DUF7025"/>
</dbReference>
<dbReference type="PANTHER" id="PTHR46411:SF4">
    <property type="entry name" value="AAA+ ATPASE DOMAIN-CONTAINING PROTEIN"/>
    <property type="match status" value="1"/>
</dbReference>
<dbReference type="InterPro" id="IPR003593">
    <property type="entry name" value="AAA+_ATPase"/>
</dbReference>
<accession>A0AAE0IUI1</accession>
<evidence type="ECO:0000259" key="1">
    <source>
        <dbReference type="SMART" id="SM00382"/>
    </source>
</evidence>
<reference evidence="2" key="1">
    <citation type="journal article" date="2023" name="Mol. Phylogenet. Evol.">
        <title>Genome-scale phylogeny and comparative genomics of the fungal order Sordariales.</title>
        <authorList>
            <person name="Hensen N."/>
            <person name="Bonometti L."/>
            <person name="Westerberg I."/>
            <person name="Brannstrom I.O."/>
            <person name="Guillou S."/>
            <person name="Cros-Aarteil S."/>
            <person name="Calhoun S."/>
            <person name="Haridas S."/>
            <person name="Kuo A."/>
            <person name="Mondo S."/>
            <person name="Pangilinan J."/>
            <person name="Riley R."/>
            <person name="LaButti K."/>
            <person name="Andreopoulos B."/>
            <person name="Lipzen A."/>
            <person name="Chen C."/>
            <person name="Yan M."/>
            <person name="Daum C."/>
            <person name="Ng V."/>
            <person name="Clum A."/>
            <person name="Steindorff A."/>
            <person name="Ohm R.A."/>
            <person name="Martin F."/>
            <person name="Silar P."/>
            <person name="Natvig D.O."/>
            <person name="Lalanne C."/>
            <person name="Gautier V."/>
            <person name="Ament-Velasquez S.L."/>
            <person name="Kruys A."/>
            <person name="Hutchinson M.I."/>
            <person name="Powell A.J."/>
            <person name="Barry K."/>
            <person name="Miller A.N."/>
            <person name="Grigoriev I.V."/>
            <person name="Debuchy R."/>
            <person name="Gladieux P."/>
            <person name="Hiltunen Thoren M."/>
            <person name="Johannesson H."/>
        </authorList>
    </citation>
    <scope>NUCLEOTIDE SEQUENCE</scope>
    <source>
        <strain evidence="2">CBS 118394</strain>
    </source>
</reference>
<dbReference type="Pfam" id="PF00004">
    <property type="entry name" value="AAA"/>
    <property type="match status" value="1"/>
</dbReference>
<organism evidence="2 3">
    <name type="scientific">Apodospora peruviana</name>
    <dbReference type="NCBI Taxonomy" id="516989"/>
    <lineage>
        <taxon>Eukaryota</taxon>
        <taxon>Fungi</taxon>
        <taxon>Dikarya</taxon>
        <taxon>Ascomycota</taxon>
        <taxon>Pezizomycotina</taxon>
        <taxon>Sordariomycetes</taxon>
        <taxon>Sordariomycetidae</taxon>
        <taxon>Sordariales</taxon>
        <taxon>Lasiosphaeriaceae</taxon>
        <taxon>Apodospora</taxon>
    </lineage>
</organism>
<reference evidence="2" key="2">
    <citation type="submission" date="2023-06" db="EMBL/GenBank/DDBJ databases">
        <authorList>
            <consortium name="Lawrence Berkeley National Laboratory"/>
            <person name="Haridas S."/>
            <person name="Hensen N."/>
            <person name="Bonometti L."/>
            <person name="Westerberg I."/>
            <person name="Brannstrom I.O."/>
            <person name="Guillou S."/>
            <person name="Cros-Aarteil S."/>
            <person name="Calhoun S."/>
            <person name="Kuo A."/>
            <person name="Mondo S."/>
            <person name="Pangilinan J."/>
            <person name="Riley R."/>
            <person name="Labutti K."/>
            <person name="Andreopoulos B."/>
            <person name="Lipzen A."/>
            <person name="Chen C."/>
            <person name="Yanf M."/>
            <person name="Daum C."/>
            <person name="Ng V."/>
            <person name="Clum A."/>
            <person name="Steindorff A."/>
            <person name="Ohm R."/>
            <person name="Martin F."/>
            <person name="Silar P."/>
            <person name="Natvig D."/>
            <person name="Lalanne C."/>
            <person name="Gautier V."/>
            <person name="Ament-Velasquez S.L."/>
            <person name="Kruys A."/>
            <person name="Hutchinson M.I."/>
            <person name="Powell A.J."/>
            <person name="Barry K."/>
            <person name="Miller A.N."/>
            <person name="Grigoriev I.V."/>
            <person name="Debuchy R."/>
            <person name="Gladieux P."/>
            <person name="Thoren M.H."/>
            <person name="Johannesson H."/>
        </authorList>
    </citation>
    <scope>NUCLEOTIDE SEQUENCE</scope>
    <source>
        <strain evidence="2">CBS 118394</strain>
    </source>
</reference>
<sequence length="733" mass="84435">MDDPPVTFSDTVQCNPTPKFIEKRYNKKESKWATRDVTEETIIRRVKNKRDQAHVFLWLRLVDPAGHERGAEVTINCPKLKALLAELLKGYPGHFNTEDLKFTNPFYPLVHNWKTLETRRDKLAAEENDDPCSGHLGKLMDTIQKCKFLRSYFSVLPQHKAENVVAFENLDKLFAPGDLVLAQPFYKSQAFIVSNNSRFRGRGKYRSYHMMCWTYGFNGKTFSRRPFDVVFRWFAQPRKITSLRCYPLKFYDHKVEGEDDMEKLLVDRGQKFYEYCTRDESSRVFEYDGDMVLRSDYLSHMVTKYGEMVTSAVLQIGAAENRRERRVMEDDEVSDIANFMRYSGRVVVDALSYRQFAPVSPGADEDPIVQCQCRSCQENVELRKRLKSDFDKFGQNKDSMWPSSFLDSDQAKICPPFVEGYCLAKKLWVLLDVSKITPIADMKNQKTLEKVILPSASGWKDVKPMLSQLIARHGISDDAQGELERNRIEPLNDIVKGKGRGLVILLHGPPGVGKTPISEAIAESSGRPLLKISVADIGLEVMAVEKRLDEFFQLAARWKAILLLDEADVLLTQRDMVVGRSIAGNSIVSVFLKVLEYYEGILILTTNRLRTFDIAFQSRIHLALMFPDMDEQSQKAVFQMFLRDIKDTEMDRNGIEAWIDSQFEDIESRPQFNGRQIRNILAGAINMARAKNQKLEVRDINLLCSRTKIFQKELHDDMTLQIRADTQPRRNLC</sequence>
<dbReference type="Gene3D" id="3.40.50.300">
    <property type="entry name" value="P-loop containing nucleotide triphosphate hydrolases"/>
    <property type="match status" value="1"/>
</dbReference>
<dbReference type="SMART" id="SM00382">
    <property type="entry name" value="AAA"/>
    <property type="match status" value="1"/>
</dbReference>
<dbReference type="InterPro" id="IPR027417">
    <property type="entry name" value="P-loop_NTPase"/>
</dbReference>
<dbReference type="GO" id="GO:0016887">
    <property type="term" value="F:ATP hydrolysis activity"/>
    <property type="evidence" value="ECO:0007669"/>
    <property type="project" value="InterPro"/>
</dbReference>
<feature type="domain" description="AAA+ ATPase" evidence="1">
    <location>
        <begin position="500"/>
        <end position="626"/>
    </location>
</feature>
<comment type="caution">
    <text evidence="2">The sequence shown here is derived from an EMBL/GenBank/DDBJ whole genome shotgun (WGS) entry which is preliminary data.</text>
</comment>
<dbReference type="Pfam" id="PF22942">
    <property type="entry name" value="DUF7025"/>
    <property type="match status" value="1"/>
</dbReference>
<evidence type="ECO:0000313" key="2">
    <source>
        <dbReference type="EMBL" id="KAK3331197.1"/>
    </source>
</evidence>
<dbReference type="CDD" id="cd19481">
    <property type="entry name" value="RecA-like_protease"/>
    <property type="match status" value="1"/>
</dbReference>
<protein>
    <recommendedName>
        <fullName evidence="1">AAA+ ATPase domain-containing protein</fullName>
    </recommendedName>
</protein>
<dbReference type="Proteomes" id="UP001283341">
    <property type="component" value="Unassembled WGS sequence"/>
</dbReference>
<dbReference type="EMBL" id="JAUEDM010000001">
    <property type="protein sequence ID" value="KAK3331197.1"/>
    <property type="molecule type" value="Genomic_DNA"/>
</dbReference>
<keyword evidence="3" id="KW-1185">Reference proteome</keyword>
<evidence type="ECO:0000313" key="3">
    <source>
        <dbReference type="Proteomes" id="UP001283341"/>
    </source>
</evidence>
<dbReference type="InterPro" id="IPR003959">
    <property type="entry name" value="ATPase_AAA_core"/>
</dbReference>
<dbReference type="PANTHER" id="PTHR46411">
    <property type="entry name" value="FAMILY ATPASE, PUTATIVE-RELATED"/>
    <property type="match status" value="1"/>
</dbReference>